<evidence type="ECO:0000256" key="5">
    <source>
        <dbReference type="ARBA" id="ARBA00022989"/>
    </source>
</evidence>
<feature type="transmembrane region" description="Helical" evidence="7">
    <location>
        <begin position="156"/>
        <end position="177"/>
    </location>
</feature>
<name>G4HCL1_9BACL</name>
<dbReference type="eggNOG" id="COG4988">
    <property type="taxonomic scope" value="Bacteria"/>
</dbReference>
<dbReference type="InterPro" id="IPR017871">
    <property type="entry name" value="ABC_transporter-like_CS"/>
</dbReference>
<dbReference type="Proteomes" id="UP000003891">
    <property type="component" value="Unassembled WGS sequence"/>
</dbReference>
<feature type="transmembrane region" description="Helical" evidence="7">
    <location>
        <begin position="131"/>
        <end position="150"/>
    </location>
</feature>
<sequence length="684" mass="73312">MGKDLLGYRGAKTTFLLVAVCTLAQSMAILLQAKWLAQTVSALFAGASLQEQGGTIALFLLAFLMRHGVGAVQQGIAQRSAEQTGTSLRKELLGVLFRRGPALIRKEGTGNVVTLVLEGIGKFRKYAELTIPRMMGAGITPALVWLYVFMTDRISGIILLVTMPILIAFLILVGLAARKQTERQLDSYRMLSNHFVDSLRGLMTLKFLGQSRKHSGSIRQVSEDYRKATMRTLRVAFLSSFALDFFTMLSVASVAVNLGLRLINGSIELLPALLVLILAPEYFLPVRMVGADFHATLDGKQAGEAMQSIIRASRAEETGKPEAVETARYTGAVGFGEAAVAHSGVGEAAGGAGWIHTADAAADAEGAVPKTTDTAIARATNAAKVETINTAMGMTADAPHAATTDTARKVGTPLSAPILKIKDSSTNCGSSPAVFRWDDCSMLELSGVGLRHEEHGPASLEDVSFRIPGKGRIGIVGESGAGKSSLIDLLGGFTAPTAGEIRLNGVTLEDGNREAWRSGVTYMPQHPYLFSSTLEDNVRFYAPDASDADVRAAVEAAGLIDLVRALPNGLHEMIGAGGRALSGGQAQRVALARALLGGRQVLLLDEPTAHLDIETEYELKETMLSLFRDKWVFLATHRLHWMQDMDVIIVLHRGRVAETGTHEELMQLKGVYYGLITSQMEGIG</sequence>
<dbReference type="PROSITE" id="PS00211">
    <property type="entry name" value="ABC_TRANSPORTER_1"/>
    <property type="match status" value="1"/>
</dbReference>
<dbReference type="GO" id="GO:0034040">
    <property type="term" value="F:ATPase-coupled lipid transmembrane transporter activity"/>
    <property type="evidence" value="ECO:0007669"/>
    <property type="project" value="TreeGrafter"/>
</dbReference>
<dbReference type="SUPFAM" id="SSF90123">
    <property type="entry name" value="ABC transporter transmembrane region"/>
    <property type="match status" value="1"/>
</dbReference>
<dbReference type="InterPro" id="IPR027417">
    <property type="entry name" value="P-loop_NTPase"/>
</dbReference>
<evidence type="ECO:0000256" key="3">
    <source>
        <dbReference type="ARBA" id="ARBA00022741"/>
    </source>
</evidence>
<feature type="transmembrane region" description="Helical" evidence="7">
    <location>
        <begin position="235"/>
        <end position="256"/>
    </location>
</feature>
<dbReference type="PANTHER" id="PTHR24221">
    <property type="entry name" value="ATP-BINDING CASSETTE SUB-FAMILY B"/>
    <property type="match status" value="1"/>
</dbReference>
<dbReference type="InterPro" id="IPR036640">
    <property type="entry name" value="ABC1_TM_sf"/>
</dbReference>
<dbReference type="STRING" id="743719.PaelaDRAFT_1714"/>
<dbReference type="PROSITE" id="PS50929">
    <property type="entry name" value="ABC_TM1F"/>
    <property type="match status" value="1"/>
</dbReference>
<proteinExistence type="predicted"/>
<evidence type="ECO:0000313" key="11">
    <source>
        <dbReference type="Proteomes" id="UP000003891"/>
    </source>
</evidence>
<gene>
    <name evidence="10" type="ORF">PaelaDRAFT_1714</name>
</gene>
<keyword evidence="5 7" id="KW-1133">Transmembrane helix</keyword>
<evidence type="ECO:0000256" key="2">
    <source>
        <dbReference type="ARBA" id="ARBA00022692"/>
    </source>
</evidence>
<dbReference type="AlphaFoldDB" id="G4HCL1"/>
<keyword evidence="2 7" id="KW-0812">Transmembrane</keyword>
<dbReference type="PROSITE" id="PS50893">
    <property type="entry name" value="ABC_TRANSPORTER_2"/>
    <property type="match status" value="1"/>
</dbReference>
<dbReference type="GO" id="GO:0016887">
    <property type="term" value="F:ATP hydrolysis activity"/>
    <property type="evidence" value="ECO:0007669"/>
    <property type="project" value="InterPro"/>
</dbReference>
<feature type="domain" description="ABC transmembrane type-1" evidence="9">
    <location>
        <begin position="16"/>
        <end position="298"/>
    </location>
</feature>
<accession>G4HCL1</accession>
<keyword evidence="6 7" id="KW-0472">Membrane</keyword>
<dbReference type="PANTHER" id="PTHR24221:SF614">
    <property type="entry name" value="GLUTATHIONE_L-CYSTEINE TRANSPORT SYSTEM ATP-BINDING_PERMEASE PROTEIN CYDC"/>
    <property type="match status" value="1"/>
</dbReference>
<protein>
    <submittedName>
        <fullName evidence="10">ABC transporter, CydDC cysteine exporter (CydDC-E) family, permease/ATP-binding protein CydD</fullName>
    </submittedName>
</protein>
<dbReference type="PATRIC" id="fig|743719.3.peg.1728"/>
<dbReference type="RefSeq" id="WP_007128887.1">
    <property type="nucleotide sequence ID" value="NZ_AGIP01000003.1"/>
</dbReference>
<dbReference type="InterPro" id="IPR011527">
    <property type="entry name" value="ABC1_TM_dom"/>
</dbReference>
<feature type="domain" description="ABC transporter" evidence="8">
    <location>
        <begin position="443"/>
        <end position="678"/>
    </location>
</feature>
<dbReference type="Gene3D" id="3.40.50.300">
    <property type="entry name" value="P-loop containing nucleotide triphosphate hydrolases"/>
    <property type="match status" value="1"/>
</dbReference>
<evidence type="ECO:0000256" key="1">
    <source>
        <dbReference type="ARBA" id="ARBA00004651"/>
    </source>
</evidence>
<dbReference type="InterPro" id="IPR039421">
    <property type="entry name" value="Type_1_exporter"/>
</dbReference>
<evidence type="ECO:0000256" key="6">
    <source>
        <dbReference type="ARBA" id="ARBA00023136"/>
    </source>
</evidence>
<feature type="transmembrane region" description="Helical" evidence="7">
    <location>
        <begin position="43"/>
        <end position="64"/>
    </location>
</feature>
<reference evidence="10 11" key="1">
    <citation type="submission" date="2011-09" db="EMBL/GenBank/DDBJ databases">
        <title>The draft genome of Paenibacillus lactis 154.</title>
        <authorList>
            <consortium name="US DOE Joint Genome Institute (JGI-PGF)"/>
            <person name="Lucas S."/>
            <person name="Han J."/>
            <person name="Lapidus A."/>
            <person name="Cheng J.-F."/>
            <person name="Goodwin L."/>
            <person name="Pitluck S."/>
            <person name="Peters L."/>
            <person name="Land M.L."/>
            <person name="Hauser L."/>
            <person name="Siebers A."/>
            <person name="Thelen M."/>
            <person name="Hugenholtz P."/>
            <person name="Allgaier M."/>
            <person name="Woyke T.J."/>
        </authorList>
    </citation>
    <scope>NUCLEOTIDE SEQUENCE [LARGE SCALE GENOMIC DNA]</scope>
    <source>
        <strain evidence="10 11">154</strain>
    </source>
</reference>
<dbReference type="Pfam" id="PF00664">
    <property type="entry name" value="ABC_membrane"/>
    <property type="match status" value="1"/>
</dbReference>
<evidence type="ECO:0000259" key="9">
    <source>
        <dbReference type="PROSITE" id="PS50929"/>
    </source>
</evidence>
<evidence type="ECO:0000313" key="10">
    <source>
        <dbReference type="EMBL" id="EHB65787.1"/>
    </source>
</evidence>
<dbReference type="CDD" id="cd18584">
    <property type="entry name" value="ABC_6TM_AarD_CydD"/>
    <property type="match status" value="1"/>
</dbReference>
<evidence type="ECO:0000259" key="8">
    <source>
        <dbReference type="PROSITE" id="PS50893"/>
    </source>
</evidence>
<dbReference type="InterPro" id="IPR003593">
    <property type="entry name" value="AAA+_ATPase"/>
</dbReference>
<evidence type="ECO:0000256" key="4">
    <source>
        <dbReference type="ARBA" id="ARBA00022840"/>
    </source>
</evidence>
<dbReference type="SMART" id="SM00382">
    <property type="entry name" value="AAA"/>
    <property type="match status" value="1"/>
</dbReference>
<organism evidence="10 11">
    <name type="scientific">Paenibacillus lactis 154</name>
    <dbReference type="NCBI Taxonomy" id="743719"/>
    <lineage>
        <taxon>Bacteria</taxon>
        <taxon>Bacillati</taxon>
        <taxon>Bacillota</taxon>
        <taxon>Bacilli</taxon>
        <taxon>Bacillales</taxon>
        <taxon>Paenibacillaceae</taxon>
        <taxon>Paenibacillus</taxon>
    </lineage>
</organism>
<dbReference type="GO" id="GO:0140359">
    <property type="term" value="F:ABC-type transporter activity"/>
    <property type="evidence" value="ECO:0007669"/>
    <property type="project" value="InterPro"/>
</dbReference>
<dbReference type="EMBL" id="AGIP01000003">
    <property type="protein sequence ID" value="EHB65787.1"/>
    <property type="molecule type" value="Genomic_DNA"/>
</dbReference>
<dbReference type="GO" id="GO:0005886">
    <property type="term" value="C:plasma membrane"/>
    <property type="evidence" value="ECO:0007669"/>
    <property type="project" value="UniProtKB-SubCell"/>
</dbReference>
<comment type="subcellular location">
    <subcellularLocation>
        <location evidence="1">Cell membrane</location>
        <topology evidence="1">Multi-pass membrane protein</topology>
    </subcellularLocation>
</comment>
<evidence type="ECO:0000256" key="7">
    <source>
        <dbReference type="SAM" id="Phobius"/>
    </source>
</evidence>
<dbReference type="SUPFAM" id="SSF52540">
    <property type="entry name" value="P-loop containing nucleoside triphosphate hydrolases"/>
    <property type="match status" value="1"/>
</dbReference>
<dbReference type="Gene3D" id="1.20.1560.10">
    <property type="entry name" value="ABC transporter type 1, transmembrane domain"/>
    <property type="match status" value="1"/>
</dbReference>
<keyword evidence="3" id="KW-0547">Nucleotide-binding</keyword>
<dbReference type="InterPro" id="IPR003439">
    <property type="entry name" value="ABC_transporter-like_ATP-bd"/>
</dbReference>
<dbReference type="Pfam" id="PF00005">
    <property type="entry name" value="ABC_tran"/>
    <property type="match status" value="1"/>
</dbReference>
<keyword evidence="4 10" id="KW-0067">ATP-binding</keyword>
<dbReference type="GO" id="GO:0005524">
    <property type="term" value="F:ATP binding"/>
    <property type="evidence" value="ECO:0007669"/>
    <property type="project" value="UniProtKB-KW"/>
</dbReference>